<dbReference type="Pfam" id="PF01557">
    <property type="entry name" value="FAA_hydrolase"/>
    <property type="match status" value="1"/>
</dbReference>
<reference evidence="4" key="1">
    <citation type="submission" date="2016-10" db="EMBL/GenBank/DDBJ databases">
        <authorList>
            <person name="Varghese N."/>
            <person name="Submissions S."/>
        </authorList>
    </citation>
    <scope>NUCLEOTIDE SEQUENCE [LARGE SCALE GENOMIC DNA]</scope>
    <source>
        <strain evidence="4">XJ109</strain>
    </source>
</reference>
<feature type="domain" description="Fumarylacetoacetase-like C-terminal" evidence="2">
    <location>
        <begin position="2"/>
        <end position="199"/>
    </location>
</feature>
<dbReference type="AlphaFoldDB" id="A0A1I4VWF0"/>
<evidence type="ECO:0000313" key="4">
    <source>
        <dbReference type="Proteomes" id="UP000199149"/>
    </source>
</evidence>
<dbReference type="PANTHER" id="PTHR11820">
    <property type="entry name" value="ACYLPYRUVASE"/>
    <property type="match status" value="1"/>
</dbReference>
<dbReference type="STRING" id="684065.SAMN05421738_10623"/>
<dbReference type="EMBL" id="FOUZ01000006">
    <property type="protein sequence ID" value="SFN05648.1"/>
    <property type="molecule type" value="Genomic_DNA"/>
</dbReference>
<evidence type="ECO:0000256" key="1">
    <source>
        <dbReference type="ARBA" id="ARBA00022723"/>
    </source>
</evidence>
<keyword evidence="1" id="KW-0479">Metal-binding</keyword>
<dbReference type="OrthoDB" id="9805307at2"/>
<protein>
    <submittedName>
        <fullName evidence="3">2-keto-4-pentenoate hydratase/2-oxohepta-3-ene-1,7-dioic acid hydratase (Catechol pathway)</fullName>
    </submittedName>
</protein>
<dbReference type="InterPro" id="IPR036663">
    <property type="entry name" value="Fumarylacetoacetase_C_sf"/>
</dbReference>
<dbReference type="InterPro" id="IPR011234">
    <property type="entry name" value="Fumarylacetoacetase-like_C"/>
</dbReference>
<evidence type="ECO:0000313" key="3">
    <source>
        <dbReference type="EMBL" id="SFN05648.1"/>
    </source>
</evidence>
<accession>A0A1I4VWF0</accession>
<dbReference type="GO" id="GO:0046872">
    <property type="term" value="F:metal ion binding"/>
    <property type="evidence" value="ECO:0007669"/>
    <property type="project" value="UniProtKB-KW"/>
</dbReference>
<keyword evidence="4" id="KW-1185">Reference proteome</keyword>
<proteinExistence type="predicted"/>
<name>A0A1I4VWF0_9FLAO</name>
<dbReference type="Gene3D" id="3.90.850.10">
    <property type="entry name" value="Fumarylacetoacetase-like, C-terminal domain"/>
    <property type="match status" value="1"/>
</dbReference>
<organism evidence="3 4">
    <name type="scientific">Algoriella xinjiangensis</name>
    <dbReference type="NCBI Taxonomy" id="684065"/>
    <lineage>
        <taxon>Bacteria</taxon>
        <taxon>Pseudomonadati</taxon>
        <taxon>Bacteroidota</taxon>
        <taxon>Flavobacteriia</taxon>
        <taxon>Flavobacteriales</taxon>
        <taxon>Weeksellaceae</taxon>
        <taxon>Algoriella</taxon>
    </lineage>
</organism>
<dbReference type="RefSeq" id="WP_092907794.1">
    <property type="nucleotide sequence ID" value="NZ_FOUZ01000006.1"/>
</dbReference>
<dbReference type="SUPFAM" id="SSF56529">
    <property type="entry name" value="FAH"/>
    <property type="match status" value="1"/>
</dbReference>
<dbReference type="PANTHER" id="PTHR11820:SF7">
    <property type="entry name" value="ACYLPYRUVASE FAHD1, MITOCHONDRIAL"/>
    <property type="match status" value="1"/>
</dbReference>
<dbReference type="Proteomes" id="UP000199149">
    <property type="component" value="Unassembled WGS sequence"/>
</dbReference>
<gene>
    <name evidence="3" type="ORF">SAMN05421738_10623</name>
</gene>
<evidence type="ECO:0000259" key="2">
    <source>
        <dbReference type="Pfam" id="PF01557"/>
    </source>
</evidence>
<sequence>MKIICVGRNFAEHAKELNNDIPDSPMFFMKPDSAILRKGFPFVIPSFTKEVHFETEVVIKIDRVGKMIQPQFADRYFSEIALGIDFTARDIQQELKEKRFPWEIAKAFDGSAFASEFFPKENFDLDNLNFKLDRNGENVQTGNTKDMIFHINTLIAECSKYFTLKKGDLIFTGTPAGVSKINSKDTLEGFLNDEKVFEIKVL</sequence>
<dbReference type="GO" id="GO:0018773">
    <property type="term" value="F:acetylpyruvate hydrolase activity"/>
    <property type="evidence" value="ECO:0007669"/>
    <property type="project" value="TreeGrafter"/>
</dbReference>